<reference evidence="3" key="1">
    <citation type="submission" date="2020-05" db="EMBL/GenBank/DDBJ databases">
        <title>Phylogenomic resolution of chytrid fungi.</title>
        <authorList>
            <person name="Stajich J.E."/>
            <person name="Amses K."/>
            <person name="Simmons R."/>
            <person name="Seto K."/>
            <person name="Myers J."/>
            <person name="Bonds A."/>
            <person name="Quandt C.A."/>
            <person name="Barry K."/>
            <person name="Liu P."/>
            <person name="Grigoriev I."/>
            <person name="Longcore J.E."/>
            <person name="James T.Y."/>
        </authorList>
    </citation>
    <scope>NUCLEOTIDE SEQUENCE</scope>
    <source>
        <strain evidence="3">JEL0513</strain>
    </source>
</reference>
<feature type="compositionally biased region" description="Basic residues" evidence="1">
    <location>
        <begin position="57"/>
        <end position="78"/>
    </location>
</feature>
<dbReference type="GO" id="GO:0019948">
    <property type="term" value="F:SUMO activating enzyme activity"/>
    <property type="evidence" value="ECO:0007669"/>
    <property type="project" value="TreeGrafter"/>
</dbReference>
<accession>A0AAD5XIW8</accession>
<evidence type="ECO:0000313" key="4">
    <source>
        <dbReference type="Proteomes" id="UP001211907"/>
    </source>
</evidence>
<sequence length="188" mass="20299">MVMTRKRNRTKAEAETDNNSGSNATPPTATAAKSKALASPKAAVKAKKKPTATPAKPRAKASPKPKPKPKQSPRSKKARVSDAEQDLAPEFTPAALNTLPNDAPAFAAKETAMSEEEMALYDRQIRLWGLEAQNRMRNARILVIGVTGISNEICKNLVLAGVGNITLLDHRKVTERDLGAQFFLTIAD</sequence>
<dbReference type="PANTHER" id="PTHR10953">
    <property type="entry name" value="UBIQUITIN-ACTIVATING ENZYME E1"/>
    <property type="match status" value="1"/>
</dbReference>
<dbReference type="Gene3D" id="3.40.50.720">
    <property type="entry name" value="NAD(P)-binding Rossmann-like Domain"/>
    <property type="match status" value="1"/>
</dbReference>
<dbReference type="InterPro" id="IPR035985">
    <property type="entry name" value="Ubiquitin-activating_enz"/>
</dbReference>
<dbReference type="Proteomes" id="UP001211907">
    <property type="component" value="Unassembled WGS sequence"/>
</dbReference>
<dbReference type="InterPro" id="IPR045886">
    <property type="entry name" value="ThiF/MoeB/HesA"/>
</dbReference>
<dbReference type="Pfam" id="PF00899">
    <property type="entry name" value="ThiF"/>
    <property type="match status" value="1"/>
</dbReference>
<feature type="domain" description="THIF-type NAD/FAD binding fold" evidence="2">
    <location>
        <begin position="121"/>
        <end position="187"/>
    </location>
</feature>
<dbReference type="InterPro" id="IPR000594">
    <property type="entry name" value="ThiF_NAD_FAD-bd"/>
</dbReference>
<dbReference type="AlphaFoldDB" id="A0AAD5XIW8"/>
<organism evidence="3 4">
    <name type="scientific">Physocladia obscura</name>
    <dbReference type="NCBI Taxonomy" id="109957"/>
    <lineage>
        <taxon>Eukaryota</taxon>
        <taxon>Fungi</taxon>
        <taxon>Fungi incertae sedis</taxon>
        <taxon>Chytridiomycota</taxon>
        <taxon>Chytridiomycota incertae sedis</taxon>
        <taxon>Chytridiomycetes</taxon>
        <taxon>Chytridiales</taxon>
        <taxon>Chytriomycetaceae</taxon>
        <taxon>Physocladia</taxon>
    </lineage>
</organism>
<proteinExistence type="predicted"/>
<dbReference type="PANTHER" id="PTHR10953:SF162">
    <property type="entry name" value="SUMO-ACTIVATING ENZYME SUBUNIT 1"/>
    <property type="match status" value="1"/>
</dbReference>
<feature type="compositionally biased region" description="Low complexity" evidence="1">
    <location>
        <begin position="24"/>
        <end position="43"/>
    </location>
</feature>
<dbReference type="GO" id="GO:0031510">
    <property type="term" value="C:SUMO activating enzyme complex"/>
    <property type="evidence" value="ECO:0007669"/>
    <property type="project" value="TreeGrafter"/>
</dbReference>
<name>A0AAD5XIW8_9FUNG</name>
<feature type="region of interest" description="Disordered" evidence="1">
    <location>
        <begin position="1"/>
        <end position="84"/>
    </location>
</feature>
<keyword evidence="4" id="KW-1185">Reference proteome</keyword>
<dbReference type="EMBL" id="JADGJH010000314">
    <property type="protein sequence ID" value="KAJ3131137.1"/>
    <property type="molecule type" value="Genomic_DNA"/>
</dbReference>
<evidence type="ECO:0000313" key="3">
    <source>
        <dbReference type="EMBL" id="KAJ3131137.1"/>
    </source>
</evidence>
<comment type="caution">
    <text evidence="3">The sequence shown here is derived from an EMBL/GenBank/DDBJ whole genome shotgun (WGS) entry which is preliminary data.</text>
</comment>
<dbReference type="GO" id="GO:0016925">
    <property type="term" value="P:protein sumoylation"/>
    <property type="evidence" value="ECO:0007669"/>
    <property type="project" value="TreeGrafter"/>
</dbReference>
<protein>
    <recommendedName>
        <fullName evidence="2">THIF-type NAD/FAD binding fold domain-containing protein</fullName>
    </recommendedName>
</protein>
<evidence type="ECO:0000256" key="1">
    <source>
        <dbReference type="SAM" id="MobiDB-lite"/>
    </source>
</evidence>
<dbReference type="GO" id="GO:0005737">
    <property type="term" value="C:cytoplasm"/>
    <property type="evidence" value="ECO:0007669"/>
    <property type="project" value="TreeGrafter"/>
</dbReference>
<evidence type="ECO:0000259" key="2">
    <source>
        <dbReference type="Pfam" id="PF00899"/>
    </source>
</evidence>
<feature type="non-terminal residue" evidence="3">
    <location>
        <position position="1"/>
    </location>
</feature>
<gene>
    <name evidence="3" type="ORF">HK100_006741</name>
</gene>
<dbReference type="SUPFAM" id="SSF69572">
    <property type="entry name" value="Activating enzymes of the ubiquitin-like proteins"/>
    <property type="match status" value="1"/>
</dbReference>